<feature type="transmembrane region" description="Helical" evidence="4">
    <location>
        <begin position="339"/>
        <end position="362"/>
    </location>
</feature>
<evidence type="ECO:0000256" key="2">
    <source>
        <dbReference type="ARBA" id="ARBA00022857"/>
    </source>
</evidence>
<gene>
    <name evidence="5" type="ORF">OHK93_005402</name>
</gene>
<keyword evidence="4" id="KW-0812">Transmembrane</keyword>
<dbReference type="AlphaFoldDB" id="A0AA43QJR1"/>
<dbReference type="PANTHER" id="PTHR42760:SF121">
    <property type="entry name" value="3-OXOACYL-(ACYL-CARRIER-PROTEIN) REDUCTASE"/>
    <property type="match status" value="1"/>
</dbReference>
<name>A0AA43QJR1_9LECA</name>
<evidence type="ECO:0000256" key="1">
    <source>
        <dbReference type="ARBA" id="ARBA00006484"/>
    </source>
</evidence>
<dbReference type="GO" id="GO:0048038">
    <property type="term" value="F:quinone binding"/>
    <property type="evidence" value="ECO:0007669"/>
    <property type="project" value="TreeGrafter"/>
</dbReference>
<reference evidence="5" key="1">
    <citation type="journal article" date="2023" name="Genome Biol. Evol.">
        <title>First Whole Genome Sequence and Flow Cytometry Genome Size Data for the Lichen-Forming Fungus Ramalina farinacea (Ascomycota).</title>
        <authorList>
            <person name="Llewellyn T."/>
            <person name="Mian S."/>
            <person name="Hill R."/>
            <person name="Leitch I.J."/>
            <person name="Gaya E."/>
        </authorList>
    </citation>
    <scope>NUCLEOTIDE SEQUENCE</scope>
    <source>
        <strain evidence="5">LIQ254RAFAR</strain>
    </source>
</reference>
<proteinExistence type="inferred from homology"/>
<dbReference type="PRINTS" id="PR00080">
    <property type="entry name" value="SDRFAMILY"/>
</dbReference>
<dbReference type="Pfam" id="PF00106">
    <property type="entry name" value="adh_short"/>
    <property type="match status" value="1"/>
</dbReference>
<dbReference type="PRINTS" id="PR00081">
    <property type="entry name" value="GDHRDH"/>
</dbReference>
<dbReference type="GO" id="GO:0006633">
    <property type="term" value="P:fatty acid biosynthetic process"/>
    <property type="evidence" value="ECO:0007669"/>
    <property type="project" value="TreeGrafter"/>
</dbReference>
<feature type="region of interest" description="Disordered" evidence="3">
    <location>
        <begin position="959"/>
        <end position="982"/>
    </location>
</feature>
<evidence type="ECO:0000313" key="5">
    <source>
        <dbReference type="EMBL" id="MDI1486176.1"/>
    </source>
</evidence>
<accession>A0AA43QJR1</accession>
<dbReference type="SUPFAM" id="SSF51735">
    <property type="entry name" value="NAD(P)-binding Rossmann-fold domains"/>
    <property type="match status" value="1"/>
</dbReference>
<dbReference type="Gene3D" id="3.40.50.720">
    <property type="entry name" value="NAD(P)-binding Rossmann-like Domain"/>
    <property type="match status" value="1"/>
</dbReference>
<evidence type="ECO:0000313" key="6">
    <source>
        <dbReference type="Proteomes" id="UP001161017"/>
    </source>
</evidence>
<dbReference type="PANTHER" id="PTHR42760">
    <property type="entry name" value="SHORT-CHAIN DEHYDROGENASES/REDUCTASES FAMILY MEMBER"/>
    <property type="match status" value="1"/>
</dbReference>
<dbReference type="EMBL" id="JAPUFD010000003">
    <property type="protein sequence ID" value="MDI1486176.1"/>
    <property type="molecule type" value="Genomic_DNA"/>
</dbReference>
<dbReference type="InterPro" id="IPR002347">
    <property type="entry name" value="SDR_fam"/>
</dbReference>
<dbReference type="GO" id="GO:0016616">
    <property type="term" value="F:oxidoreductase activity, acting on the CH-OH group of donors, NAD or NADP as acceptor"/>
    <property type="evidence" value="ECO:0007669"/>
    <property type="project" value="TreeGrafter"/>
</dbReference>
<keyword evidence="6" id="KW-1185">Reference proteome</keyword>
<comment type="similarity">
    <text evidence="1">Belongs to the short-chain dehydrogenases/reductases (SDR) family.</text>
</comment>
<organism evidence="5 6">
    <name type="scientific">Ramalina farinacea</name>
    <dbReference type="NCBI Taxonomy" id="258253"/>
    <lineage>
        <taxon>Eukaryota</taxon>
        <taxon>Fungi</taxon>
        <taxon>Dikarya</taxon>
        <taxon>Ascomycota</taxon>
        <taxon>Pezizomycotina</taxon>
        <taxon>Lecanoromycetes</taxon>
        <taxon>OSLEUM clade</taxon>
        <taxon>Lecanoromycetidae</taxon>
        <taxon>Lecanorales</taxon>
        <taxon>Lecanorineae</taxon>
        <taxon>Ramalinaceae</taxon>
        <taxon>Ramalina</taxon>
    </lineage>
</organism>
<feature type="transmembrane region" description="Helical" evidence="4">
    <location>
        <begin position="900"/>
        <end position="924"/>
    </location>
</feature>
<dbReference type="Proteomes" id="UP001161017">
    <property type="component" value="Unassembled WGS sequence"/>
</dbReference>
<keyword evidence="2" id="KW-0521">NADP</keyword>
<keyword evidence="4" id="KW-1133">Transmembrane helix</keyword>
<dbReference type="PROSITE" id="PS00061">
    <property type="entry name" value="ADH_SHORT"/>
    <property type="match status" value="1"/>
</dbReference>
<feature type="transmembrane region" description="Helical" evidence="4">
    <location>
        <begin position="485"/>
        <end position="504"/>
    </location>
</feature>
<protein>
    <submittedName>
        <fullName evidence="5">Uncharacterized protein</fullName>
    </submittedName>
</protein>
<comment type="caution">
    <text evidence="5">The sequence shown here is derived from an EMBL/GenBank/DDBJ whole genome shotgun (WGS) entry which is preliminary data.</text>
</comment>
<dbReference type="InterPro" id="IPR020904">
    <property type="entry name" value="Sc_DH/Rdtase_CS"/>
</dbReference>
<evidence type="ECO:0000256" key="4">
    <source>
        <dbReference type="SAM" id="Phobius"/>
    </source>
</evidence>
<sequence length="982" mass="108461">MITTEEPKFVYFSSSHLSREVGRHDKRGSIQSWKRHRDRIHPGNVGKIILRFVKELSDGAYSGKGIAIKLAADGFNICINDIAPNQKAIDDTTAHICTLGRKAVGIVADVSHRDQVEKLVAQSVEALGPLSILVANAGITQVKPILDLTEEDVSRIFDVNICGVFNCYQVAAKQFIAQGSKGKLIGAASITAYKPFHFAAPYSASKWAVRGLTQAFAMGVAEHGITCNAYAPGIVHTAQWDYADEVMTKMSGGQKGDALKRFGSEVLLGRADSNFHHAIRLLLHCVTLIDLFCNKIMDEEDISAAWRIWKRRQSKKGTRGTHKSKDKHAAIRWTRRRDLLLAFAMVSLPMLVIAAVLLAFVFDPNKREKLQQGNTIQELPTLDQLPGDAYYTTVGTGKFLLVADWSSNIAEFIIAPFMLLFSYSVAREILQQSREDHTLANVPPPLLSEILRGAHAGLWHWVASKTSKRSKTENPHRQDSSPMRAVNAAAFGLFTATLLTWSVIVGDNWIHAATHSTQFTFYNDTTPLNEISDLDYEIFNDTGVDYRGSFTLPDFCDTTLYSPLPQNVSSAPLPCSLNETGGSTNVQDAVDVYLTLDTGISQFTSDFNGLNFVTLEKEEAENTATQYWVVTILHNGSQHAMFFNPNSAFEYDASYAGSQYGPNYGVDYRANTISMVTECTYATPECNITHNDTGTEDISIPYHCYDDFSGDLGQTPSTGHERLQGFNMSFYSLVDGTPRNIPVQTQSNPFTFYAATAVNSIDLAGFQSQSNRSEVQPGNGSLVDGGRGFLAFALKCEATIYDVTFSLINGSFADINTTLSSPQKASIVKAPMQVGFGQYHLYQAAALSAVATNASLNDTMAKAFSQTAMALASGPFDVDDNLVQRFRWSVQVTRVPKAPFWYLVVVCLVYAVFGMVMTMVAFYLRRVKEVREQHAKLMVEWGPVLEEQIEDKALEKVDSRSASITGEMLARRSDDHDDRDDE</sequence>
<keyword evidence="4" id="KW-0472">Membrane</keyword>
<evidence type="ECO:0000256" key="3">
    <source>
        <dbReference type="SAM" id="MobiDB-lite"/>
    </source>
</evidence>
<dbReference type="InterPro" id="IPR036291">
    <property type="entry name" value="NAD(P)-bd_dom_sf"/>
</dbReference>